<sequence length="197" mass="22108">MGNIFAYSIEDRLYLNITNRCPNRCVFCIRHNERGVGYDLWLDREPSVEEVLAAAGDVSAYREVVFCGYGEPLLRWEVVVGVARALKERFGVPIRINTNGLAEAVLGQPILPHLAGLVDVISISLNAADAAMYDRLCHSELGPEAYPALLRFIRDSKLYIPRVIVSVVAIPNFDPEPARRLARELGVELRIRPYQTE</sequence>
<dbReference type="CDD" id="cd01335">
    <property type="entry name" value="Radical_SAM"/>
    <property type="match status" value="1"/>
</dbReference>
<reference evidence="7" key="1">
    <citation type="submission" date="2020-06" db="EMBL/GenBank/DDBJ databases">
        <title>Novel chitinolytic bacterium.</title>
        <authorList>
            <person name="Ungkulpasvich U."/>
            <person name="Kosugi A."/>
            <person name="Uke A."/>
        </authorList>
    </citation>
    <scope>NUCLEOTIDE SEQUENCE</scope>
    <source>
        <strain evidence="7">UUS1-1</strain>
    </source>
</reference>
<dbReference type="Proteomes" id="UP000657177">
    <property type="component" value="Unassembled WGS sequence"/>
</dbReference>
<dbReference type="InterPro" id="IPR023821">
    <property type="entry name" value="rSAM_TatD-assoc"/>
</dbReference>
<dbReference type="EMBL" id="JAAKDE010000001">
    <property type="protein sequence ID" value="MBA2132028.1"/>
    <property type="molecule type" value="Genomic_DNA"/>
</dbReference>
<keyword evidence="1" id="KW-0004">4Fe-4S</keyword>
<keyword evidence="3" id="KW-0479">Metal-binding</keyword>
<keyword evidence="8" id="KW-1185">Reference proteome</keyword>
<evidence type="ECO:0000313" key="7">
    <source>
        <dbReference type="EMBL" id="MBA2132028.1"/>
    </source>
</evidence>
<dbReference type="PANTHER" id="PTHR42836:SF1">
    <property type="entry name" value="7-CARBOXY-7-DEAZAGUANINE SYNTHASE"/>
    <property type="match status" value="1"/>
</dbReference>
<dbReference type="SFLD" id="SFLDG01111">
    <property type="entry name" value="Uncharacterised_Radical_SAM_Su"/>
    <property type="match status" value="1"/>
</dbReference>
<evidence type="ECO:0000256" key="4">
    <source>
        <dbReference type="ARBA" id="ARBA00023004"/>
    </source>
</evidence>
<evidence type="ECO:0000313" key="8">
    <source>
        <dbReference type="Proteomes" id="UP000657177"/>
    </source>
</evidence>
<accession>A0A8J6HYJ5</accession>
<proteinExistence type="predicted"/>
<dbReference type="InterPro" id="IPR058240">
    <property type="entry name" value="rSAM_sf"/>
</dbReference>
<organism evidence="7 8">
    <name type="scientific">Capillibacterium thermochitinicola</name>
    <dbReference type="NCBI Taxonomy" id="2699427"/>
    <lineage>
        <taxon>Bacteria</taxon>
        <taxon>Bacillati</taxon>
        <taxon>Bacillota</taxon>
        <taxon>Capillibacterium</taxon>
    </lineage>
</organism>
<dbReference type="PANTHER" id="PTHR42836">
    <property type="entry name" value="7-CARBOXY-7-DEAZAGUANINE SYNTHASE"/>
    <property type="match status" value="1"/>
</dbReference>
<dbReference type="GO" id="GO:0051539">
    <property type="term" value="F:4 iron, 4 sulfur cluster binding"/>
    <property type="evidence" value="ECO:0007669"/>
    <property type="project" value="UniProtKB-KW"/>
</dbReference>
<dbReference type="GO" id="GO:0003824">
    <property type="term" value="F:catalytic activity"/>
    <property type="evidence" value="ECO:0007669"/>
    <property type="project" value="InterPro"/>
</dbReference>
<feature type="domain" description="Radical SAM core" evidence="6">
    <location>
        <begin position="7"/>
        <end position="197"/>
    </location>
</feature>
<dbReference type="SFLD" id="SFLDS00029">
    <property type="entry name" value="Radical_SAM"/>
    <property type="match status" value="1"/>
</dbReference>
<dbReference type="Gene3D" id="3.20.20.70">
    <property type="entry name" value="Aldolase class I"/>
    <property type="match status" value="1"/>
</dbReference>
<dbReference type="Pfam" id="PF04055">
    <property type="entry name" value="Radical_SAM"/>
    <property type="match status" value="1"/>
</dbReference>
<keyword evidence="2" id="KW-0949">S-adenosyl-L-methionine</keyword>
<dbReference type="PROSITE" id="PS51918">
    <property type="entry name" value="RADICAL_SAM"/>
    <property type="match status" value="1"/>
</dbReference>
<gene>
    <name evidence="7" type="ORF">G5B42_00420</name>
</gene>
<dbReference type="AlphaFoldDB" id="A0A8J6HYJ5"/>
<keyword evidence="4" id="KW-0408">Iron</keyword>
<evidence type="ECO:0000256" key="1">
    <source>
        <dbReference type="ARBA" id="ARBA00022485"/>
    </source>
</evidence>
<protein>
    <submittedName>
        <fullName evidence="7">Radical SAM protein</fullName>
    </submittedName>
</protein>
<dbReference type="InterPro" id="IPR007197">
    <property type="entry name" value="rSAM"/>
</dbReference>
<dbReference type="InterPro" id="IPR013785">
    <property type="entry name" value="Aldolase_TIM"/>
</dbReference>
<dbReference type="GO" id="GO:0046872">
    <property type="term" value="F:metal ion binding"/>
    <property type="evidence" value="ECO:0007669"/>
    <property type="project" value="UniProtKB-KW"/>
</dbReference>
<comment type="caution">
    <text evidence="7">The sequence shown here is derived from an EMBL/GenBank/DDBJ whole genome shotgun (WGS) entry which is preliminary data.</text>
</comment>
<evidence type="ECO:0000259" key="6">
    <source>
        <dbReference type="PROSITE" id="PS51918"/>
    </source>
</evidence>
<name>A0A8J6HYJ5_9FIRM</name>
<evidence type="ECO:0000256" key="2">
    <source>
        <dbReference type="ARBA" id="ARBA00022691"/>
    </source>
</evidence>
<dbReference type="RefSeq" id="WP_181338465.1">
    <property type="nucleotide sequence ID" value="NZ_JAAKDE010000001.1"/>
</dbReference>
<keyword evidence="5" id="KW-0411">Iron-sulfur</keyword>
<evidence type="ECO:0000256" key="3">
    <source>
        <dbReference type="ARBA" id="ARBA00022723"/>
    </source>
</evidence>
<evidence type="ECO:0000256" key="5">
    <source>
        <dbReference type="ARBA" id="ARBA00023014"/>
    </source>
</evidence>
<dbReference type="NCBIfam" id="TIGR04038">
    <property type="entry name" value="tatD_link_rSAM"/>
    <property type="match status" value="1"/>
</dbReference>
<dbReference type="SUPFAM" id="SSF102114">
    <property type="entry name" value="Radical SAM enzymes"/>
    <property type="match status" value="1"/>
</dbReference>